<evidence type="ECO:0000256" key="3">
    <source>
        <dbReference type="ARBA" id="ARBA00022989"/>
    </source>
</evidence>
<protein>
    <submittedName>
        <fullName evidence="8">ATP synthase membrane subunit K, mitochondrial-like</fullName>
    </submittedName>
</protein>
<keyword evidence="3 6" id="KW-1133">Transmembrane helix</keyword>
<comment type="subcellular location">
    <subcellularLocation>
        <location evidence="1">Mitochondrion membrane</location>
        <topology evidence="1">Single-pass membrane protein</topology>
    </subcellularLocation>
</comment>
<evidence type="ECO:0000256" key="4">
    <source>
        <dbReference type="ARBA" id="ARBA00023128"/>
    </source>
</evidence>
<keyword evidence="2 6" id="KW-0812">Transmembrane</keyword>
<reference evidence="8" key="1">
    <citation type="submission" date="2025-08" db="UniProtKB">
        <authorList>
            <consortium name="RefSeq"/>
        </authorList>
    </citation>
    <scope>IDENTIFICATION</scope>
    <source>
        <tissue evidence="8">Muscle</tissue>
    </source>
</reference>
<dbReference type="PRINTS" id="PR01821">
    <property type="entry name" value="DAPIT"/>
</dbReference>
<evidence type="ECO:0000313" key="8">
    <source>
        <dbReference type="RefSeq" id="XP_054947083.1"/>
    </source>
</evidence>
<sequence length="60" mass="6674">MMLKSWQGPETDAQFKFNGIKKISTLTGRMNCSLATYGGIALIVLYFMLRSKKTPSVKAT</sequence>
<dbReference type="GO" id="GO:0031966">
    <property type="term" value="C:mitochondrial membrane"/>
    <property type="evidence" value="ECO:0007669"/>
    <property type="project" value="UniProtKB-SubCell"/>
</dbReference>
<evidence type="ECO:0000256" key="5">
    <source>
        <dbReference type="ARBA" id="ARBA00023136"/>
    </source>
</evidence>
<dbReference type="OrthoDB" id="9818433at2759"/>
<evidence type="ECO:0000256" key="6">
    <source>
        <dbReference type="SAM" id="Phobius"/>
    </source>
</evidence>
<dbReference type="InterPro" id="IPR009125">
    <property type="entry name" value="ATPMK"/>
</dbReference>
<dbReference type="RefSeq" id="XP_054947083.1">
    <property type="nucleotide sequence ID" value="XM_055091108.1"/>
</dbReference>
<name>A0A9W2X6V5_PHYMC</name>
<keyword evidence="4" id="KW-0496">Mitochondrion</keyword>
<evidence type="ECO:0000256" key="1">
    <source>
        <dbReference type="ARBA" id="ARBA00004304"/>
    </source>
</evidence>
<keyword evidence="5 6" id="KW-0472">Membrane</keyword>
<organism evidence="7 8">
    <name type="scientific">Physeter macrocephalus</name>
    <name type="common">Sperm whale</name>
    <name type="synonym">Physeter catodon</name>
    <dbReference type="NCBI Taxonomy" id="9755"/>
    <lineage>
        <taxon>Eukaryota</taxon>
        <taxon>Metazoa</taxon>
        <taxon>Chordata</taxon>
        <taxon>Craniata</taxon>
        <taxon>Vertebrata</taxon>
        <taxon>Euteleostomi</taxon>
        <taxon>Mammalia</taxon>
        <taxon>Eutheria</taxon>
        <taxon>Laurasiatheria</taxon>
        <taxon>Artiodactyla</taxon>
        <taxon>Whippomorpha</taxon>
        <taxon>Cetacea</taxon>
        <taxon>Odontoceti</taxon>
        <taxon>Physeteridae</taxon>
        <taxon>Physeter</taxon>
    </lineage>
</organism>
<evidence type="ECO:0000313" key="7">
    <source>
        <dbReference type="Proteomes" id="UP000248484"/>
    </source>
</evidence>
<dbReference type="KEGG" id="pcad:112065825"/>
<proteinExistence type="predicted"/>
<keyword evidence="7" id="KW-1185">Reference proteome</keyword>
<dbReference type="Pfam" id="PF14960">
    <property type="entry name" value="ATP_synth_reg"/>
    <property type="match status" value="1"/>
</dbReference>
<dbReference type="AlphaFoldDB" id="A0A9W2X6V5"/>
<accession>A0A9W2X6V5</accession>
<dbReference type="GeneID" id="112065825"/>
<gene>
    <name evidence="8" type="primary">LOC112065825</name>
</gene>
<dbReference type="Proteomes" id="UP000248484">
    <property type="component" value="Chromosome 15"/>
</dbReference>
<dbReference type="PANTHER" id="PTHR34038:SF1">
    <property type="entry name" value="ATP SYNTHASE MEMBRANE SUBUNIT K, MITOCHONDRIAL"/>
    <property type="match status" value="1"/>
</dbReference>
<dbReference type="PANTHER" id="PTHR34038">
    <property type="entry name" value="ATP SYNTHASE MEMBRANE SUBUNIT DAPIT, MITOCHONDRIAL"/>
    <property type="match status" value="1"/>
</dbReference>
<feature type="transmembrane region" description="Helical" evidence="6">
    <location>
        <begin position="28"/>
        <end position="49"/>
    </location>
</feature>
<evidence type="ECO:0000256" key="2">
    <source>
        <dbReference type="ARBA" id="ARBA00022692"/>
    </source>
</evidence>